<dbReference type="EMBL" id="CAUYUE010000016">
    <property type="protein sequence ID" value="CAK0786995.1"/>
    <property type="molecule type" value="Genomic_DNA"/>
</dbReference>
<keyword evidence="1" id="KW-0812">Transmembrane</keyword>
<keyword evidence="1" id="KW-0472">Membrane</keyword>
<comment type="caution">
    <text evidence="2">The sequence shown here is derived from an EMBL/GenBank/DDBJ whole genome shotgun (WGS) entry which is preliminary data.</text>
</comment>
<dbReference type="Proteomes" id="UP001314263">
    <property type="component" value="Unassembled WGS sequence"/>
</dbReference>
<dbReference type="AlphaFoldDB" id="A0AAV1ILR9"/>
<reference evidence="2 3" key="1">
    <citation type="submission" date="2023-10" db="EMBL/GenBank/DDBJ databases">
        <authorList>
            <person name="Maclean D."/>
            <person name="Macfadyen A."/>
        </authorList>
    </citation>
    <scope>NUCLEOTIDE SEQUENCE [LARGE SCALE GENOMIC DNA]</scope>
</reference>
<proteinExistence type="predicted"/>
<keyword evidence="1" id="KW-1133">Transmembrane helix</keyword>
<protein>
    <recommendedName>
        <fullName evidence="4">Type II secretion system protein GspF domain-containing protein</fullName>
    </recommendedName>
</protein>
<evidence type="ECO:0000256" key="1">
    <source>
        <dbReference type="SAM" id="Phobius"/>
    </source>
</evidence>
<evidence type="ECO:0000313" key="2">
    <source>
        <dbReference type="EMBL" id="CAK0786995.1"/>
    </source>
</evidence>
<sequence length="336" mass="35732">MVQLVGGSGLLHEEAVCSTSQARADARSQDFQRGGLDFHRAAKLRLDQLVNRVQGDGELELIESMLRSEPPESKLLLGLLSGSIITAGALFVCWLSGSNPAGGAHLSVESVRAAAIGLLTGAPIAALYAALWTPEARKAFPALEDMHKAECEPLDALFEGMSAAQRAAMMISETIPMTIMLMPAAQGALAQSFETYSSYLRDMGWAIPGNLPAALALTTTAAVAGLARLLEHGISPEEYNAVQSAVQNADRYYKVMGTEASKDPVTMANAFKAEAADWVGRQQLASHVGALLVAFEVTFLGILWRETGDLAAPAAAYLLLNGVSVQRRGAYMRENK</sequence>
<keyword evidence="3" id="KW-1185">Reference proteome</keyword>
<evidence type="ECO:0000313" key="3">
    <source>
        <dbReference type="Proteomes" id="UP001314263"/>
    </source>
</evidence>
<gene>
    <name evidence="2" type="ORF">CVIRNUC_010211</name>
</gene>
<feature type="transmembrane region" description="Helical" evidence="1">
    <location>
        <begin position="113"/>
        <end position="131"/>
    </location>
</feature>
<name>A0AAV1ILR9_9CHLO</name>
<accession>A0AAV1ILR9</accession>
<evidence type="ECO:0008006" key="4">
    <source>
        <dbReference type="Google" id="ProtNLM"/>
    </source>
</evidence>
<organism evidence="2 3">
    <name type="scientific">Coccomyxa viridis</name>
    <dbReference type="NCBI Taxonomy" id="1274662"/>
    <lineage>
        <taxon>Eukaryota</taxon>
        <taxon>Viridiplantae</taxon>
        <taxon>Chlorophyta</taxon>
        <taxon>core chlorophytes</taxon>
        <taxon>Trebouxiophyceae</taxon>
        <taxon>Trebouxiophyceae incertae sedis</taxon>
        <taxon>Coccomyxaceae</taxon>
        <taxon>Coccomyxa</taxon>
    </lineage>
</organism>
<feature type="transmembrane region" description="Helical" evidence="1">
    <location>
        <begin position="75"/>
        <end position="97"/>
    </location>
</feature>